<dbReference type="GO" id="GO:0015820">
    <property type="term" value="P:L-leucine transport"/>
    <property type="evidence" value="ECO:0007669"/>
    <property type="project" value="TreeGrafter"/>
</dbReference>
<gene>
    <name evidence="10" type="primary">brnQ</name>
    <name evidence="10" type="ORF">CN491_18185</name>
</gene>
<dbReference type="EMBL" id="NTZF01000020">
    <property type="protein sequence ID" value="PES94119.1"/>
    <property type="molecule type" value="Genomic_DNA"/>
</dbReference>
<comment type="subcellular location">
    <subcellularLocation>
        <location evidence="1 9">Cell membrane</location>
        <topology evidence="1 9">Multi-pass membrane protein</topology>
    </subcellularLocation>
</comment>
<reference evidence="10 11" key="1">
    <citation type="submission" date="2017-09" db="EMBL/GenBank/DDBJ databases">
        <title>Large-scale bioinformatics analysis of Bacillus genomes uncovers conserved roles of natural products in bacterial physiology.</title>
        <authorList>
            <consortium name="Agbiome Team Llc"/>
            <person name="Bleich R.M."/>
            <person name="Grubbs K.J."/>
            <person name="Santa Maria K.C."/>
            <person name="Allen S.E."/>
            <person name="Farag S."/>
            <person name="Shank E.A."/>
            <person name="Bowers A."/>
        </authorList>
    </citation>
    <scope>NUCLEOTIDE SEQUENCE [LARGE SCALE GENOMIC DNA]</scope>
    <source>
        <strain evidence="10 11">AFS002368</strain>
    </source>
</reference>
<dbReference type="GO" id="GO:0005886">
    <property type="term" value="C:plasma membrane"/>
    <property type="evidence" value="ECO:0007669"/>
    <property type="project" value="UniProtKB-SubCell"/>
</dbReference>
<evidence type="ECO:0000313" key="11">
    <source>
        <dbReference type="Proteomes" id="UP000220900"/>
    </source>
</evidence>
<comment type="similarity">
    <text evidence="2 9">Belongs to the branched chain amino acid transporter family.</text>
</comment>
<keyword evidence="6 9" id="KW-0029">Amino-acid transport</keyword>
<feature type="transmembrane region" description="Helical" evidence="9">
    <location>
        <begin position="342"/>
        <end position="359"/>
    </location>
</feature>
<feature type="transmembrane region" description="Helical" evidence="9">
    <location>
        <begin position="150"/>
        <end position="173"/>
    </location>
</feature>
<feature type="transmembrane region" description="Helical" evidence="9">
    <location>
        <begin position="119"/>
        <end position="138"/>
    </location>
</feature>
<dbReference type="Pfam" id="PF05525">
    <property type="entry name" value="Branch_AA_trans"/>
    <property type="match status" value="1"/>
</dbReference>
<feature type="transmembrane region" description="Helical" evidence="9">
    <location>
        <begin position="368"/>
        <end position="386"/>
    </location>
</feature>
<feature type="transmembrane region" description="Helical" evidence="9">
    <location>
        <begin position="406"/>
        <end position="426"/>
    </location>
</feature>
<feature type="transmembrane region" description="Helical" evidence="9">
    <location>
        <begin position="316"/>
        <end position="336"/>
    </location>
</feature>
<comment type="function">
    <text evidence="9">Component of the transport system for branched-chain amino acids.</text>
</comment>
<evidence type="ECO:0000256" key="3">
    <source>
        <dbReference type="ARBA" id="ARBA00022448"/>
    </source>
</evidence>
<evidence type="ECO:0000256" key="5">
    <source>
        <dbReference type="ARBA" id="ARBA00022692"/>
    </source>
</evidence>
<dbReference type="GO" id="GO:0015188">
    <property type="term" value="F:L-isoleucine transmembrane transporter activity"/>
    <property type="evidence" value="ECO:0007669"/>
    <property type="project" value="TreeGrafter"/>
</dbReference>
<feature type="transmembrane region" description="Helical" evidence="9">
    <location>
        <begin position="7"/>
        <end position="29"/>
    </location>
</feature>
<feature type="transmembrane region" description="Helical" evidence="9">
    <location>
        <begin position="41"/>
        <end position="69"/>
    </location>
</feature>
<sequence length="440" mass="47294">MRTTLKPAQILSISLLLFAVFFGAGNMIFPPLLGLSSGENMWVSITGFIITDVGLSLLAIVAVALAGGSFNTLASRVHPKFAAVFAIIIYLSIGPLFVIPRTGSVSYEIGIAPLFPDQWYSMLVFSAIFFTVVYFLSLNPSKLVDHIGKILTPILLGIIAIMATKAILSPVSFAEPVGDYKEIPFFKGFLEGFLTLDAIGALVLSTIVVNAIRQNGIQDKKSIAKYTIICGSIAALFLTIVYFLLGYIGASNGNLGQFENGGQLLATVMYQFFGTSGNVLLSIAIIAACLTTAIGVVSAFANYFTTVLTNVSYKKLVLYVCLFSFVISNLGLSLLIKITLPVLIILYPITIILIVVSFIDKYTKRKPSVYIGAMIAAFLISCIHALDNVGMIPSFIANIVHTIPFYNLGIGWIVPAIIGGIIGYYIPQTEVEGEGEVSTK</sequence>
<evidence type="ECO:0000256" key="2">
    <source>
        <dbReference type="ARBA" id="ARBA00008540"/>
    </source>
</evidence>
<evidence type="ECO:0000256" key="7">
    <source>
        <dbReference type="ARBA" id="ARBA00022989"/>
    </source>
</evidence>
<dbReference type="NCBIfam" id="TIGR00796">
    <property type="entry name" value="livcs"/>
    <property type="match status" value="1"/>
</dbReference>
<feature type="transmembrane region" description="Helical" evidence="9">
    <location>
        <begin position="224"/>
        <end position="245"/>
    </location>
</feature>
<evidence type="ECO:0000313" key="10">
    <source>
        <dbReference type="EMBL" id="PES94119.1"/>
    </source>
</evidence>
<keyword evidence="5 9" id="KW-0812">Transmembrane</keyword>
<dbReference type="GO" id="GO:0015190">
    <property type="term" value="F:L-leucine transmembrane transporter activity"/>
    <property type="evidence" value="ECO:0007669"/>
    <property type="project" value="TreeGrafter"/>
</dbReference>
<keyword evidence="8 9" id="KW-0472">Membrane</keyword>
<dbReference type="Proteomes" id="UP000220900">
    <property type="component" value="Unassembled WGS sequence"/>
</dbReference>
<protein>
    <recommendedName>
        <fullName evidence="9">Branched-chain amino acid transport system carrier protein</fullName>
    </recommendedName>
</protein>
<keyword evidence="3 9" id="KW-0813">Transport</keyword>
<dbReference type="RefSeq" id="WP_098268715.1">
    <property type="nucleotide sequence ID" value="NZ_JAVIVZ010000001.1"/>
</dbReference>
<evidence type="ECO:0000256" key="1">
    <source>
        <dbReference type="ARBA" id="ARBA00004651"/>
    </source>
</evidence>
<organism evidence="10 11">
    <name type="scientific">Bacillus cereus</name>
    <dbReference type="NCBI Taxonomy" id="1396"/>
    <lineage>
        <taxon>Bacteria</taxon>
        <taxon>Bacillati</taxon>
        <taxon>Bacillota</taxon>
        <taxon>Bacilli</taxon>
        <taxon>Bacillales</taxon>
        <taxon>Bacillaceae</taxon>
        <taxon>Bacillus</taxon>
        <taxon>Bacillus cereus group</taxon>
    </lineage>
</organism>
<keyword evidence="4" id="KW-1003">Cell membrane</keyword>
<name>A0A2B2G7Z2_BACCE</name>
<feature type="transmembrane region" description="Helical" evidence="9">
    <location>
        <begin position="193"/>
        <end position="212"/>
    </location>
</feature>
<dbReference type="PANTHER" id="PTHR30588:SF8">
    <property type="entry name" value="BRANCHED-CHAIN AMINO ACID PERMEASE BRAB"/>
    <property type="match status" value="1"/>
</dbReference>
<keyword evidence="7 9" id="KW-1133">Transmembrane helix</keyword>
<dbReference type="GO" id="GO:0015818">
    <property type="term" value="P:isoleucine transport"/>
    <property type="evidence" value="ECO:0007669"/>
    <property type="project" value="TreeGrafter"/>
</dbReference>
<proteinExistence type="inferred from homology"/>
<feature type="transmembrane region" description="Helical" evidence="9">
    <location>
        <begin position="279"/>
        <end position="304"/>
    </location>
</feature>
<evidence type="ECO:0000256" key="8">
    <source>
        <dbReference type="ARBA" id="ARBA00023136"/>
    </source>
</evidence>
<feature type="transmembrane region" description="Helical" evidence="9">
    <location>
        <begin position="81"/>
        <end position="99"/>
    </location>
</feature>
<evidence type="ECO:0000256" key="4">
    <source>
        <dbReference type="ARBA" id="ARBA00022475"/>
    </source>
</evidence>
<evidence type="ECO:0000256" key="6">
    <source>
        <dbReference type="ARBA" id="ARBA00022970"/>
    </source>
</evidence>
<accession>A0A2B2G7Z2</accession>
<dbReference type="AlphaFoldDB" id="A0A2B2G7Z2"/>
<evidence type="ECO:0000256" key="9">
    <source>
        <dbReference type="RuleBase" id="RU362122"/>
    </source>
</evidence>
<dbReference type="PANTHER" id="PTHR30588">
    <property type="entry name" value="BRANCHED-CHAIN AMINO ACID TRANSPORT SYSTEM 2 CARRIER PROTEIN"/>
    <property type="match status" value="1"/>
</dbReference>
<dbReference type="GO" id="GO:0005304">
    <property type="term" value="F:L-valine transmembrane transporter activity"/>
    <property type="evidence" value="ECO:0007669"/>
    <property type="project" value="TreeGrafter"/>
</dbReference>
<comment type="caution">
    <text evidence="10">The sequence shown here is derived from an EMBL/GenBank/DDBJ whole genome shotgun (WGS) entry which is preliminary data.</text>
</comment>
<dbReference type="InterPro" id="IPR004685">
    <property type="entry name" value="Brnchd-chn_aa_trnsp_Livcs"/>
</dbReference>